<dbReference type="EnsemblMetazoa" id="XM_038194178.1">
    <property type="protein sequence ID" value="XP_038050106.1"/>
    <property type="gene ID" value="LOC119723497"/>
</dbReference>
<dbReference type="InterPro" id="IPR000626">
    <property type="entry name" value="Ubiquitin-like_dom"/>
</dbReference>
<dbReference type="SUPFAM" id="SSF54236">
    <property type="entry name" value="Ubiquitin-like"/>
    <property type="match status" value="1"/>
</dbReference>
<dbReference type="InterPro" id="IPR003325">
    <property type="entry name" value="TerD"/>
</dbReference>
<keyword evidence="3" id="KW-1185">Reference proteome</keyword>
<evidence type="ECO:0000313" key="2">
    <source>
        <dbReference type="EnsemblMetazoa" id="XP_038050106.1"/>
    </source>
</evidence>
<evidence type="ECO:0000313" key="3">
    <source>
        <dbReference type="Proteomes" id="UP000887568"/>
    </source>
</evidence>
<dbReference type="InterPro" id="IPR029071">
    <property type="entry name" value="Ubiquitin-like_domsf"/>
</dbReference>
<dbReference type="Pfam" id="PF00240">
    <property type="entry name" value="ubiquitin"/>
    <property type="match status" value="1"/>
</dbReference>
<organism evidence="2 3">
    <name type="scientific">Patiria miniata</name>
    <name type="common">Bat star</name>
    <name type="synonym">Asterina miniata</name>
    <dbReference type="NCBI Taxonomy" id="46514"/>
    <lineage>
        <taxon>Eukaryota</taxon>
        <taxon>Metazoa</taxon>
        <taxon>Echinodermata</taxon>
        <taxon>Eleutherozoa</taxon>
        <taxon>Asterozoa</taxon>
        <taxon>Asteroidea</taxon>
        <taxon>Valvatacea</taxon>
        <taxon>Valvatida</taxon>
        <taxon>Asterinidae</taxon>
        <taxon>Patiria</taxon>
    </lineage>
</organism>
<dbReference type="PANTHER" id="PTHR32097:SF17">
    <property type="entry name" value="CAMP-BINDING PROTEIN 1-RELATED"/>
    <property type="match status" value="1"/>
</dbReference>
<dbReference type="Pfam" id="PF02342">
    <property type="entry name" value="TerD"/>
    <property type="match status" value="1"/>
</dbReference>
<dbReference type="AlphaFoldDB" id="A0A913ZGC9"/>
<dbReference type="Proteomes" id="UP000887568">
    <property type="component" value="Unplaced"/>
</dbReference>
<sequence>MKCDKCGVQKLSREFPPWPLVESCDHAILHCLRCVTAHAEQHEQCSQCENKVSKTSSRLKQCYCQLKALFPEYEPTFVPQTTAMASGERGYVSMAMLNGDSTSVELNPSMTVSRLREIVRQNLKVPLENQQLIYNGKEMKEVTDSHAQATLAFYQVAPKTTIHVRRLLYSVPSGLDKVVFDLYWGYPASGQDYLDASVLIFQGGHFLGVLDYRNREQSAMRHSGDLMDNYARKGHHLINVNLHSIPSSITHLFFTLSAWASPTVSKYPNPSLRFYEESNPGKMLCEDTIKKLNYSQAIVMGWLARQGGNWCVFSAGKPSAGNAMDYSCLVSTIQGIITNGL</sequence>
<dbReference type="RefSeq" id="XP_038050106.1">
    <property type="nucleotide sequence ID" value="XM_038194178.1"/>
</dbReference>
<dbReference type="InterPro" id="IPR051324">
    <property type="entry name" value="Stress/Tellurium_Resist"/>
</dbReference>
<feature type="domain" description="Ubiquitin-like" evidence="1">
    <location>
        <begin position="90"/>
        <end position="164"/>
    </location>
</feature>
<dbReference type="OrthoDB" id="408003at2759"/>
<evidence type="ECO:0000259" key="1">
    <source>
        <dbReference type="PROSITE" id="PS50053"/>
    </source>
</evidence>
<dbReference type="OMA" id="WNSPNIS"/>
<dbReference type="SMART" id="SM00213">
    <property type="entry name" value="UBQ"/>
    <property type="match status" value="1"/>
</dbReference>
<dbReference type="PROSITE" id="PS50053">
    <property type="entry name" value="UBIQUITIN_2"/>
    <property type="match status" value="1"/>
</dbReference>
<name>A0A913ZGC9_PATMI</name>
<dbReference type="Gene3D" id="3.10.20.90">
    <property type="entry name" value="Phosphatidylinositol 3-kinase Catalytic Subunit, Chain A, domain 1"/>
    <property type="match status" value="1"/>
</dbReference>
<protein>
    <recommendedName>
        <fullName evidence="1">Ubiquitin-like domain-containing protein</fullName>
    </recommendedName>
</protein>
<dbReference type="Gene3D" id="2.60.60.30">
    <property type="entry name" value="sav2460 like domains"/>
    <property type="match status" value="1"/>
</dbReference>
<dbReference type="GeneID" id="119723497"/>
<reference evidence="2" key="1">
    <citation type="submission" date="2022-11" db="UniProtKB">
        <authorList>
            <consortium name="EnsemblMetazoa"/>
        </authorList>
    </citation>
    <scope>IDENTIFICATION</scope>
</reference>
<dbReference type="PANTHER" id="PTHR32097">
    <property type="entry name" value="CAMP-BINDING PROTEIN 1-RELATED"/>
    <property type="match status" value="1"/>
</dbReference>
<dbReference type="CDD" id="cd17039">
    <property type="entry name" value="Ubl_ubiquitin_like"/>
    <property type="match status" value="1"/>
</dbReference>
<accession>A0A913ZGC9</accession>
<proteinExistence type="predicted"/>